<organism evidence="4 5">
    <name type="scientific">Achromobacter veterisilvae</name>
    <dbReference type="NCBI Taxonomy" id="2069367"/>
    <lineage>
        <taxon>Bacteria</taxon>
        <taxon>Pseudomonadati</taxon>
        <taxon>Pseudomonadota</taxon>
        <taxon>Betaproteobacteria</taxon>
        <taxon>Burkholderiales</taxon>
        <taxon>Alcaligenaceae</taxon>
        <taxon>Achromobacter</taxon>
    </lineage>
</organism>
<dbReference type="InterPro" id="IPR037050">
    <property type="entry name" value="DUF1254_sf"/>
</dbReference>
<feature type="signal peptide" evidence="1">
    <location>
        <begin position="1"/>
        <end position="33"/>
    </location>
</feature>
<feature type="domain" description="DUF1214" evidence="2">
    <location>
        <begin position="367"/>
        <end position="477"/>
    </location>
</feature>
<evidence type="ECO:0000256" key="1">
    <source>
        <dbReference type="SAM" id="SignalP"/>
    </source>
</evidence>
<evidence type="ECO:0000259" key="3">
    <source>
        <dbReference type="Pfam" id="PF06863"/>
    </source>
</evidence>
<keyword evidence="1" id="KW-0732">Signal</keyword>
<evidence type="ECO:0000313" key="4">
    <source>
        <dbReference type="EMBL" id="SSW66724.1"/>
    </source>
</evidence>
<protein>
    <recommendedName>
        <fullName evidence="6">Cell envelope protein</fullName>
    </recommendedName>
</protein>
<dbReference type="AlphaFoldDB" id="A0A446CFQ7"/>
<feature type="chain" id="PRO_5019097006" description="Cell envelope protein" evidence="1">
    <location>
        <begin position="34"/>
        <end position="495"/>
    </location>
</feature>
<dbReference type="SUPFAM" id="SSF160935">
    <property type="entry name" value="VPA0735-like"/>
    <property type="match status" value="1"/>
</dbReference>
<dbReference type="RefSeq" id="WP_129240966.1">
    <property type="nucleotide sequence ID" value="NZ_UFQC01000010.1"/>
</dbReference>
<dbReference type="OrthoDB" id="104565at2"/>
<evidence type="ECO:0000259" key="2">
    <source>
        <dbReference type="Pfam" id="PF06742"/>
    </source>
</evidence>
<dbReference type="Gene3D" id="2.60.120.600">
    <property type="entry name" value="Domain of unknown function DUF1214, C-terminal domain"/>
    <property type="match status" value="1"/>
</dbReference>
<dbReference type="InterPro" id="IPR010679">
    <property type="entry name" value="DUF1254"/>
</dbReference>
<name>A0A446CFQ7_9BURK</name>
<evidence type="ECO:0008006" key="6">
    <source>
        <dbReference type="Google" id="ProtNLM"/>
    </source>
</evidence>
<evidence type="ECO:0000313" key="5">
    <source>
        <dbReference type="Proteomes" id="UP000289465"/>
    </source>
</evidence>
<dbReference type="Proteomes" id="UP000289465">
    <property type="component" value="Unassembled WGS sequence"/>
</dbReference>
<feature type="domain" description="DUF1254" evidence="3">
    <location>
        <begin position="100"/>
        <end position="231"/>
    </location>
</feature>
<dbReference type="PANTHER" id="PTHR36509:SF2">
    <property type="entry name" value="BLL3101 PROTEIN"/>
    <property type="match status" value="1"/>
</dbReference>
<reference evidence="4 5" key="1">
    <citation type="submission" date="2018-07" db="EMBL/GenBank/DDBJ databases">
        <authorList>
            <person name="Peeters C."/>
        </authorList>
    </citation>
    <scope>NUCLEOTIDE SEQUENCE [LARGE SCALE GENOMIC DNA]</scope>
    <source>
        <strain evidence="4 5">LMG 30378</strain>
    </source>
</reference>
<sequence length="495" mass="54495">MHNRQIRTGFPLATSCGPRWPAAARLAAIAALAAGLAGCSFNSPDAASGSQSVGIEGVTAQQARGIAREAYLYGTPMVASYQTMYAFNIDKNNPQYKGPFNTVNSIARVFGPEDTAFVTPNSDTPYSFAVLDLRAEPVVITVPPMEQRRYFVLQLMDLYTYNFAYIGSRGTGNGGGRFLVAGPRWNGKAPPGITKVFRSETELVNMVGRTQLFNAADLPNVKRIQSRYRIQTLSAFRKQRAPAPAAEVDWIPAEPPAQLRSSLEFYNQLAFLLQFAPAHPSERSLQERFASIGIRPGEPFDTENINPALRRALQEGMHDGQNAIDRNREALDGKTDALYGDRGTLKNDYLARATGTQVGIGANSREEALYPVLEKDGNGQPLDGRNKYTLRFAPRGLPPVNAFWSMTVYRLPDQQLAANPIKRYLINSSMLPSLKRDADGGVTIHIQAESPGKSRESNWLPAPQGPFMVALRYYWPKPALLDGKWVSPEIGRVAR</sequence>
<gene>
    <name evidence="4" type="ORF">AVE30378_02262</name>
</gene>
<dbReference type="Gene3D" id="2.60.40.1610">
    <property type="entry name" value="Domain of unknown function DUF1254"/>
    <property type="match status" value="1"/>
</dbReference>
<dbReference type="Pfam" id="PF06863">
    <property type="entry name" value="DUF1254"/>
    <property type="match status" value="1"/>
</dbReference>
<dbReference type="InterPro" id="IPR010621">
    <property type="entry name" value="DUF1214"/>
</dbReference>
<dbReference type="PANTHER" id="PTHR36509">
    <property type="entry name" value="BLL3101 PROTEIN"/>
    <property type="match status" value="1"/>
</dbReference>
<accession>A0A446CFQ7</accession>
<proteinExistence type="predicted"/>
<dbReference type="Pfam" id="PF06742">
    <property type="entry name" value="DUF1214"/>
    <property type="match status" value="1"/>
</dbReference>
<dbReference type="InterPro" id="IPR037049">
    <property type="entry name" value="DUF1214_C_sf"/>
</dbReference>
<dbReference type="EMBL" id="UFQC01000010">
    <property type="protein sequence ID" value="SSW66724.1"/>
    <property type="molecule type" value="Genomic_DNA"/>
</dbReference>